<reference evidence="3" key="2">
    <citation type="submission" date="2017-02" db="EMBL/GenBank/DDBJ databases">
        <title>Sunflower complete genome.</title>
        <authorList>
            <person name="Langlade N."/>
            <person name="Munos S."/>
        </authorList>
    </citation>
    <scope>NUCLEOTIDE SEQUENCE [LARGE SCALE GENOMIC DNA]</scope>
    <source>
        <tissue evidence="3">Leaves</tissue>
    </source>
</reference>
<dbReference type="PANTHER" id="PTHR36747">
    <property type="entry name" value="HYDROXYPROLINE-RICH GLYCOPROTEIN FAMILY PROTEIN"/>
    <property type="match status" value="1"/>
</dbReference>
<reference evidence="2 4" key="1">
    <citation type="journal article" date="2017" name="Nature">
        <title>The sunflower genome provides insights into oil metabolism, flowering and Asterid evolution.</title>
        <authorList>
            <person name="Badouin H."/>
            <person name="Gouzy J."/>
            <person name="Grassa C.J."/>
            <person name="Murat F."/>
            <person name="Staton S.E."/>
            <person name="Cottret L."/>
            <person name="Lelandais-Briere C."/>
            <person name="Owens G.L."/>
            <person name="Carrere S."/>
            <person name="Mayjonade B."/>
            <person name="Legrand L."/>
            <person name="Gill N."/>
            <person name="Kane N.C."/>
            <person name="Bowers J.E."/>
            <person name="Hubner S."/>
            <person name="Bellec A."/>
            <person name="Berard A."/>
            <person name="Berges H."/>
            <person name="Blanchet N."/>
            <person name="Boniface M.C."/>
            <person name="Brunel D."/>
            <person name="Catrice O."/>
            <person name="Chaidir N."/>
            <person name="Claudel C."/>
            <person name="Donnadieu C."/>
            <person name="Faraut T."/>
            <person name="Fievet G."/>
            <person name="Helmstetter N."/>
            <person name="King M."/>
            <person name="Knapp S.J."/>
            <person name="Lai Z."/>
            <person name="Le Paslier M.C."/>
            <person name="Lippi Y."/>
            <person name="Lorenzon L."/>
            <person name="Mandel J.R."/>
            <person name="Marage G."/>
            <person name="Marchand G."/>
            <person name="Marquand E."/>
            <person name="Bret-Mestries E."/>
            <person name="Morien E."/>
            <person name="Nambeesan S."/>
            <person name="Nguyen T."/>
            <person name="Pegot-Espagnet P."/>
            <person name="Pouilly N."/>
            <person name="Raftis F."/>
            <person name="Sallet E."/>
            <person name="Schiex T."/>
            <person name="Thomas J."/>
            <person name="Vandecasteele C."/>
            <person name="Vares D."/>
            <person name="Vear F."/>
            <person name="Vautrin S."/>
            <person name="Crespi M."/>
            <person name="Mangin B."/>
            <person name="Burke J.M."/>
            <person name="Salse J."/>
            <person name="Munos S."/>
            <person name="Vincourt P."/>
            <person name="Rieseberg L.H."/>
            <person name="Langlade N.B."/>
        </authorList>
    </citation>
    <scope>NUCLEOTIDE SEQUENCE [LARGE SCALE GENOMIC DNA]</scope>
    <source>
        <strain evidence="4">cv. SF193</strain>
        <tissue evidence="2">Leaves</tissue>
    </source>
</reference>
<dbReference type="PANTHER" id="PTHR36747:SF1">
    <property type="entry name" value="HYDROXYPROLINE-RICH GLYCOPROTEIN FAMILY PROTEIN"/>
    <property type="match status" value="1"/>
</dbReference>
<evidence type="ECO:0000313" key="4">
    <source>
        <dbReference type="Proteomes" id="UP000215914"/>
    </source>
</evidence>
<dbReference type="EMBL" id="MNCJ02000324">
    <property type="protein sequence ID" value="KAF5791966.1"/>
    <property type="molecule type" value="Genomic_DNA"/>
</dbReference>
<gene>
    <name evidence="3" type="ORF">HannXRQ_Chr09g0272731</name>
    <name evidence="2" type="ORF">HanXRQr2_Chr09g0400721</name>
</gene>
<dbReference type="Proteomes" id="UP000215914">
    <property type="component" value="Chromosome 9"/>
</dbReference>
<evidence type="ECO:0000313" key="2">
    <source>
        <dbReference type="EMBL" id="KAF5791966.1"/>
    </source>
</evidence>
<feature type="region of interest" description="Disordered" evidence="1">
    <location>
        <begin position="1"/>
        <end position="86"/>
    </location>
</feature>
<organism evidence="3 4">
    <name type="scientific">Helianthus annuus</name>
    <name type="common">Common sunflower</name>
    <dbReference type="NCBI Taxonomy" id="4232"/>
    <lineage>
        <taxon>Eukaryota</taxon>
        <taxon>Viridiplantae</taxon>
        <taxon>Streptophyta</taxon>
        <taxon>Embryophyta</taxon>
        <taxon>Tracheophyta</taxon>
        <taxon>Spermatophyta</taxon>
        <taxon>Magnoliopsida</taxon>
        <taxon>eudicotyledons</taxon>
        <taxon>Gunneridae</taxon>
        <taxon>Pentapetalae</taxon>
        <taxon>asterids</taxon>
        <taxon>campanulids</taxon>
        <taxon>Asterales</taxon>
        <taxon>Asteraceae</taxon>
        <taxon>Asteroideae</taxon>
        <taxon>Heliantheae alliance</taxon>
        <taxon>Heliantheae</taxon>
        <taxon>Helianthus</taxon>
    </lineage>
</organism>
<dbReference type="Gramene" id="mRNA:HanXRQr2_Chr09g0400721">
    <property type="protein sequence ID" value="mRNA:HanXRQr2_Chr09g0400721"/>
    <property type="gene ID" value="HanXRQr2_Chr09g0400721"/>
</dbReference>
<feature type="compositionally biased region" description="Pro residues" evidence="1">
    <location>
        <begin position="7"/>
        <end position="16"/>
    </location>
</feature>
<name>A0A251U180_HELAN</name>
<dbReference type="OMA" id="PEMYMSP"/>
<accession>A0A251U180</accession>
<proteinExistence type="predicted"/>
<dbReference type="InParanoid" id="A0A251U180"/>
<dbReference type="EMBL" id="CM007898">
    <property type="protein sequence ID" value="OTG16562.1"/>
    <property type="molecule type" value="Genomic_DNA"/>
</dbReference>
<sequence length="86" mass="9444">MDQTSPPTTPPAPPPSTTTAPTPLVVPKPFKHPEMYMSPTDSIMSPVSKGIFARTKSKKLSRQLRNTSTSKEQHKLQHSKFGALET</sequence>
<evidence type="ECO:0000313" key="3">
    <source>
        <dbReference type="EMBL" id="OTG16562.1"/>
    </source>
</evidence>
<evidence type="ECO:0000256" key="1">
    <source>
        <dbReference type="SAM" id="MobiDB-lite"/>
    </source>
</evidence>
<reference evidence="2" key="3">
    <citation type="submission" date="2020-06" db="EMBL/GenBank/DDBJ databases">
        <title>Helianthus annuus Genome sequencing and assembly Release 2.</title>
        <authorList>
            <person name="Gouzy J."/>
            <person name="Langlade N."/>
            <person name="Munos S."/>
        </authorList>
    </citation>
    <scope>NUCLEOTIDE SEQUENCE</scope>
    <source>
        <tissue evidence="2">Leaves</tissue>
    </source>
</reference>
<dbReference type="AlphaFoldDB" id="A0A251U180"/>
<protein>
    <submittedName>
        <fullName evidence="3">Uncharacterized protein</fullName>
    </submittedName>
</protein>
<keyword evidence="4" id="KW-1185">Reference proteome</keyword>